<dbReference type="Pfam" id="PF04149">
    <property type="entry name" value="DUF397"/>
    <property type="match status" value="1"/>
</dbReference>
<evidence type="ECO:0000259" key="1">
    <source>
        <dbReference type="Pfam" id="PF04149"/>
    </source>
</evidence>
<evidence type="ECO:0000313" key="3">
    <source>
        <dbReference type="Proteomes" id="UP000517916"/>
    </source>
</evidence>
<feature type="domain" description="DUF397" evidence="1">
    <location>
        <begin position="25"/>
        <end position="71"/>
    </location>
</feature>
<dbReference type="RefSeq" id="WP_182837577.1">
    <property type="nucleotide sequence ID" value="NZ_BAAABQ010000059.1"/>
</dbReference>
<sequence>MSDLYKIDLTATASRYCGGNTGDQSGDGQESCVMFAPVPGVDGALALTDSKRPEAGELRFTAAELDAFVTGYVRERGLAL</sequence>
<proteinExistence type="predicted"/>
<reference evidence="2 3" key="1">
    <citation type="submission" date="2020-08" db="EMBL/GenBank/DDBJ databases">
        <title>Genomic Encyclopedia of Archaeal and Bacterial Type Strains, Phase II (KMG-II): from individual species to whole genera.</title>
        <authorList>
            <person name="Goeker M."/>
        </authorList>
    </citation>
    <scope>NUCLEOTIDE SEQUENCE [LARGE SCALE GENOMIC DNA]</scope>
    <source>
        <strain evidence="2 3">DSM 43850</strain>
    </source>
</reference>
<accession>A0ABR6BGF7</accession>
<name>A0ABR6BGF7_9PSEU</name>
<keyword evidence="3" id="KW-1185">Reference proteome</keyword>
<gene>
    <name evidence="2" type="ORF">BC739_003165</name>
</gene>
<comment type="caution">
    <text evidence="2">The sequence shown here is derived from an EMBL/GenBank/DDBJ whole genome shotgun (WGS) entry which is preliminary data.</text>
</comment>
<dbReference type="Proteomes" id="UP000517916">
    <property type="component" value="Unassembled WGS sequence"/>
</dbReference>
<dbReference type="InterPro" id="IPR007278">
    <property type="entry name" value="DUF397"/>
</dbReference>
<protein>
    <recommendedName>
        <fullName evidence="1">DUF397 domain-containing protein</fullName>
    </recommendedName>
</protein>
<evidence type="ECO:0000313" key="2">
    <source>
        <dbReference type="EMBL" id="MBA8925966.1"/>
    </source>
</evidence>
<organism evidence="2 3">
    <name type="scientific">Kutzneria viridogrisea</name>
    <dbReference type="NCBI Taxonomy" id="47990"/>
    <lineage>
        <taxon>Bacteria</taxon>
        <taxon>Bacillati</taxon>
        <taxon>Actinomycetota</taxon>
        <taxon>Actinomycetes</taxon>
        <taxon>Pseudonocardiales</taxon>
        <taxon>Pseudonocardiaceae</taxon>
        <taxon>Kutzneria</taxon>
    </lineage>
</organism>
<dbReference type="EMBL" id="JACJID010000002">
    <property type="protein sequence ID" value="MBA8925966.1"/>
    <property type="molecule type" value="Genomic_DNA"/>
</dbReference>